<dbReference type="PANTHER" id="PTHR11802">
    <property type="entry name" value="SERINE PROTEASE FAMILY S10 SERINE CARBOXYPEPTIDASE"/>
    <property type="match status" value="1"/>
</dbReference>
<evidence type="ECO:0000256" key="2">
    <source>
        <dbReference type="RuleBase" id="RU361156"/>
    </source>
</evidence>
<dbReference type="EC" id="3.4.16.-" evidence="2"/>
<accession>A0A443PSX9</accession>
<evidence type="ECO:0000313" key="3">
    <source>
        <dbReference type="EMBL" id="RWR93842.1"/>
    </source>
</evidence>
<dbReference type="Gene3D" id="3.40.50.1820">
    <property type="entry name" value="alpha/beta hydrolase"/>
    <property type="match status" value="6"/>
</dbReference>
<evidence type="ECO:0000256" key="1">
    <source>
        <dbReference type="ARBA" id="ARBA00009431"/>
    </source>
</evidence>
<dbReference type="Pfam" id="PF00450">
    <property type="entry name" value="Peptidase_S10"/>
    <property type="match status" value="6"/>
</dbReference>
<reference evidence="3 4" key="1">
    <citation type="journal article" date="2019" name="Nat. Plants">
        <title>Stout camphor tree genome fills gaps in understanding of flowering plant genome evolution.</title>
        <authorList>
            <person name="Chaw S.M."/>
            <person name="Liu Y.C."/>
            <person name="Wu Y.W."/>
            <person name="Wang H.Y."/>
            <person name="Lin C.I."/>
            <person name="Wu C.S."/>
            <person name="Ke H.M."/>
            <person name="Chang L.Y."/>
            <person name="Hsu C.Y."/>
            <person name="Yang H.T."/>
            <person name="Sudianto E."/>
            <person name="Hsu M.H."/>
            <person name="Wu K.P."/>
            <person name="Wang L.N."/>
            <person name="Leebens-Mack J.H."/>
            <person name="Tsai I.J."/>
        </authorList>
    </citation>
    <scope>NUCLEOTIDE SEQUENCE [LARGE SCALE GENOMIC DNA]</scope>
    <source>
        <strain evidence="4">cv. Chaw 1501</strain>
        <tissue evidence="3">Young leaves</tissue>
    </source>
</reference>
<dbReference type="PROSITE" id="PS00131">
    <property type="entry name" value="CARBOXYPEPT_SER_SER"/>
    <property type="match status" value="4"/>
</dbReference>
<dbReference type="GO" id="GO:0004185">
    <property type="term" value="F:serine-type carboxypeptidase activity"/>
    <property type="evidence" value="ECO:0007669"/>
    <property type="project" value="UniProtKB-UniRule"/>
</dbReference>
<keyword evidence="2" id="KW-0732">Signal</keyword>
<keyword evidence="2" id="KW-0378">Hydrolase</keyword>
<feature type="signal peptide" evidence="2">
    <location>
        <begin position="1"/>
        <end position="27"/>
    </location>
</feature>
<dbReference type="PRINTS" id="PR00724">
    <property type="entry name" value="CRBOXYPTASEC"/>
</dbReference>
<dbReference type="InterPro" id="IPR018202">
    <property type="entry name" value="Ser_caboxypep_ser_AS"/>
</dbReference>
<dbReference type="SUPFAM" id="SSF53474">
    <property type="entry name" value="alpha/beta-Hydrolases"/>
    <property type="match status" value="5"/>
</dbReference>
<organism evidence="3 4">
    <name type="scientific">Cinnamomum micranthum f. kanehirae</name>
    <dbReference type="NCBI Taxonomy" id="337451"/>
    <lineage>
        <taxon>Eukaryota</taxon>
        <taxon>Viridiplantae</taxon>
        <taxon>Streptophyta</taxon>
        <taxon>Embryophyta</taxon>
        <taxon>Tracheophyta</taxon>
        <taxon>Spermatophyta</taxon>
        <taxon>Magnoliopsida</taxon>
        <taxon>Magnoliidae</taxon>
        <taxon>Laurales</taxon>
        <taxon>Lauraceae</taxon>
        <taxon>Cinnamomum</taxon>
    </lineage>
</organism>
<gene>
    <name evidence="3" type="ORF">CKAN_02311800</name>
</gene>
<dbReference type="InterPro" id="IPR029058">
    <property type="entry name" value="AB_hydrolase_fold"/>
</dbReference>
<dbReference type="OrthoDB" id="443318at2759"/>
<dbReference type="InterPro" id="IPR001563">
    <property type="entry name" value="Peptidase_S10"/>
</dbReference>
<dbReference type="PANTHER" id="PTHR11802:SF498">
    <property type="entry name" value="OS03G0393066 PROTEIN"/>
    <property type="match status" value="1"/>
</dbReference>
<comment type="caution">
    <text evidence="3">The sequence shown here is derived from an EMBL/GenBank/DDBJ whole genome shotgun (WGS) entry which is preliminary data.</text>
</comment>
<keyword evidence="2" id="KW-0645">Protease</keyword>
<dbReference type="FunFam" id="3.40.50.1820:FF:000123">
    <property type="entry name" value="Carboxypeptidase"/>
    <property type="match status" value="2"/>
</dbReference>
<sequence length="1814" mass="202542">MKISSYLSLYLSLLLLHGLFHSKLVIAVGTADGTEEWGYVEVRPRAHMFWWLYRSPQRSESSSSPWPIILWLQGGPGASGVAIGNFQEIGPLDTGLKPRNSTWLQKADLLFVDNPVGTGFSFGEDESLVVQTDDQAATDLTTLLKELSNKDKSFQTSPLFIVAESYGGKFAATLGLSVLKAIQNKELNLILGGVVLGDSWISPEDYVFSWGPLLKEVSRLDDNGLQETNRKAQLIKQQIEKGQYGVATDSWGDLENLISARSNYVDFYNFMLDSGSDPLALKATGLLQGISMKYSNYLSSKDSSNGDLNSLMNGVIREKLKIIPKNVTWGGQADIVFKGLSFDFMKPRINEVDELLSNGVNVTIYNGQVDLICATPGTEAWVQKLKWDGLKNFTNLNRTPLYCKNDRQVTKGFRKSFKNLNFYWILGAGHFWQCHGKLAIAEKRDDGTEKWGYVEVRPNFIRMICATFFAEAHMFWWLYRSPHRAHSASSPWPMILWLEGGAGGSGTGGGNLRDVGPLDMNLKPRNSTWLQKADLLFVDNPVGAGFSYVEDESLVVSSDEEAATDLTTLLKELFNKDKRLQTSPLFIVGESYGGRFAVTIALSILKAIQSRELKLRLGGIHLAQLIKQQIQKGLYKDATESWFKLKDVISARSNYVDLFNFLLENRSDPRSKKALRLLLEGISMKKYSSYLNFKDVSSDQLSNLMNGVIREKLKIIPKNVRWNGLKSFTNLDRTPLYCNNDQHVTKGFRKSYKNLNFYWILGAGHNMKKFSSLALLLSLLFFHGLFQGKVALAEGTEDGSEEWGYVEVRPKAYMFWWLYRSPQKVESPSWPTVLWLQGGPGGSGTGVGNFLEFGPLDANLKPRNFTWLQKADLLFVDNPVGTGFSYVEDESLVVKTDEESATDLTTLLKVLSEKNESFQTTPVYLVAESYGGKYAVTLAVSILKAIQNKELKLTLGGVALGDSWISSEDFVFSWGPLLKDVSRLDDNGLEESNRLAQVIKQQIEEGQYKNATDSWINLTNVIGASSNNVDLYNFLYDDGRGPFSATATTLSGVSMNKYSSYLSSKVSLSGDFDSFMNGVIRKKLKIIPQNVTWGGQSDLVYAGLYNEIMKPRITEVDELLANGVNVTVYNGQLDLICATKGAEAWVQKLKWDGLKNFTNFDRTPLYCNSGPHETKAFTKSYKNLNFYWILGSGHFMKKSSSLALLLSLLILHGLFFHGKVALAEGTEDGSEEWGYVEVRPKAHMFWWLYRSPQKAKSPSSPWPTVLWLQGGPGASGTGIGNFLEIGPLDSNLKPRNSTWLQKADLLFVDNPVGTGFSYVEDESLVVKTDEEAATDLTTLLKVLSEKNESFQTRVALGDSWISPEDFVFSWGPLLKDVSRLDDNGLQESNRLAQLIKQQIEEGQYENATDSWSTLENAISASSNSVDFYNFMFDEGSGPLSARSRELSGFSVNKYSSYLSSKDSLRGGLGSLMNGVIRNKLKIIPKNVIWGGQSDLVFSGLYNDFMKPRINELDVICATKGAEAWVQKLKWDGLKNFTNLDRTPLYCNSGPQDTKAFTKSYKNLNFYWILGAGHFVPTEQPCIALQMIGEITHSPASTSSNRKNGRLDQRNGDMLKFDPVSLNLEPNVVPFFWIWCIFLLRQTVLRFICSTFSEAHMFWWLYRSPQKAGSPSNSWPTVLWLQGGPGASGTWIGNFLEIGPLDANLKPRNSTWLQTADLLFVDNPVGTGFSYVEDESLVVKTDEEAATDLTTLLKVLSENIGSFQTSPFYLVAESYGGKYAVTLAVSILKAIQNKELNLTLGVFMGTSSQRRLTTR</sequence>
<proteinExistence type="inferred from homology"/>
<keyword evidence="4" id="KW-1185">Reference proteome</keyword>
<dbReference type="GO" id="GO:0006508">
    <property type="term" value="P:proteolysis"/>
    <property type="evidence" value="ECO:0007669"/>
    <property type="project" value="UniProtKB-KW"/>
</dbReference>
<comment type="similarity">
    <text evidence="1 2">Belongs to the peptidase S10 family.</text>
</comment>
<protein>
    <recommendedName>
        <fullName evidence="2">Carboxypeptidase</fullName>
        <ecNumber evidence="2">3.4.16.-</ecNumber>
    </recommendedName>
</protein>
<dbReference type="Proteomes" id="UP000283530">
    <property type="component" value="Unassembled WGS sequence"/>
</dbReference>
<keyword evidence="2 3" id="KW-0121">Carboxypeptidase</keyword>
<evidence type="ECO:0000313" key="4">
    <source>
        <dbReference type="Proteomes" id="UP000283530"/>
    </source>
</evidence>
<dbReference type="EMBL" id="QPKB01000010">
    <property type="protein sequence ID" value="RWR93842.1"/>
    <property type="molecule type" value="Genomic_DNA"/>
</dbReference>
<name>A0A443PSX9_9MAGN</name>
<feature type="chain" id="PRO_5018814130" description="Carboxypeptidase" evidence="2">
    <location>
        <begin position="28"/>
        <end position="1814"/>
    </location>
</feature>